<keyword evidence="1" id="KW-0812">Transmembrane</keyword>
<proteinExistence type="predicted"/>
<protein>
    <recommendedName>
        <fullName evidence="2">HPP transmembrane region domain-containing protein</fullName>
    </recommendedName>
</protein>
<dbReference type="InterPro" id="IPR058581">
    <property type="entry name" value="TM_HPP"/>
</dbReference>
<feature type="transmembrane region" description="Helical" evidence="1">
    <location>
        <begin position="124"/>
        <end position="141"/>
    </location>
</feature>
<organism evidence="3 4">
    <name type="scientific">Vigna mungo</name>
    <name type="common">Black gram</name>
    <name type="synonym">Phaseolus mungo</name>
    <dbReference type="NCBI Taxonomy" id="3915"/>
    <lineage>
        <taxon>Eukaryota</taxon>
        <taxon>Viridiplantae</taxon>
        <taxon>Streptophyta</taxon>
        <taxon>Embryophyta</taxon>
        <taxon>Tracheophyta</taxon>
        <taxon>Spermatophyta</taxon>
        <taxon>Magnoliopsida</taxon>
        <taxon>eudicotyledons</taxon>
        <taxon>Gunneridae</taxon>
        <taxon>Pentapetalae</taxon>
        <taxon>rosids</taxon>
        <taxon>fabids</taxon>
        <taxon>Fabales</taxon>
        <taxon>Fabaceae</taxon>
        <taxon>Papilionoideae</taxon>
        <taxon>50 kb inversion clade</taxon>
        <taxon>NPAAA clade</taxon>
        <taxon>indigoferoid/millettioid clade</taxon>
        <taxon>Phaseoleae</taxon>
        <taxon>Vigna</taxon>
    </lineage>
</organism>
<keyword evidence="1" id="KW-0472">Membrane</keyword>
<evidence type="ECO:0000313" key="3">
    <source>
        <dbReference type="EMBL" id="WVZ11975.1"/>
    </source>
</evidence>
<evidence type="ECO:0000256" key="1">
    <source>
        <dbReference type="SAM" id="Phobius"/>
    </source>
</evidence>
<dbReference type="EMBL" id="CP144696">
    <property type="protein sequence ID" value="WVZ11975.1"/>
    <property type="molecule type" value="Genomic_DNA"/>
</dbReference>
<feature type="transmembrane region" description="Helical" evidence="1">
    <location>
        <begin position="238"/>
        <end position="262"/>
    </location>
</feature>
<keyword evidence="1" id="KW-1133">Transmembrane helix</keyword>
<dbReference type="Pfam" id="PF04982">
    <property type="entry name" value="TM_HPP"/>
    <property type="match status" value="1"/>
</dbReference>
<gene>
    <name evidence="3" type="ORF">V8G54_016505</name>
</gene>
<keyword evidence="4" id="KW-1185">Reference proteome</keyword>
<dbReference type="AlphaFoldDB" id="A0AAQ3NLD9"/>
<dbReference type="PANTHER" id="PTHR33741:SF1">
    <property type="entry name" value="HPP FAMILY PROTEIN, EXPRESSED"/>
    <property type="match status" value="1"/>
</dbReference>
<feature type="transmembrane region" description="Helical" evidence="1">
    <location>
        <begin position="153"/>
        <end position="175"/>
    </location>
</feature>
<name>A0AAQ3NLD9_VIGMU</name>
<dbReference type="Proteomes" id="UP001374535">
    <property type="component" value="Chromosome 5"/>
</dbReference>
<sequence>MSQTSSGMVGVGNVATNYMLPLSLPSSSSYASFCSNTIKRKVVVVLDYWAATNCNHKYIQKGRKRGNGIVASSNVASPSIWDDWKPLKAPSTPSLSDILWPSAGAFAAMAVLGKLDQLLAPKGLSIAFAPFGAVSTVLFATPTAPSARKYSMFMAQIGCAAIGVLALTIFGPGWLARSASIAASVAYMICTNSVHPPGIFSSMLSCCSLNKLIKASKFSAASMPLLFIDGPKFHHLNFWYALYPGAAACILLSLVQEVVIYLKRNFKF</sequence>
<dbReference type="InterPro" id="IPR007065">
    <property type="entry name" value="HPP"/>
</dbReference>
<evidence type="ECO:0000259" key="2">
    <source>
        <dbReference type="Pfam" id="PF04982"/>
    </source>
</evidence>
<feature type="domain" description="HPP transmembrane region" evidence="2">
    <location>
        <begin position="91"/>
        <end position="208"/>
    </location>
</feature>
<evidence type="ECO:0000313" key="4">
    <source>
        <dbReference type="Proteomes" id="UP001374535"/>
    </source>
</evidence>
<dbReference type="PANTHER" id="PTHR33741">
    <property type="entry name" value="TRANSMEMBRANE PROTEIN DDB_G0269096-RELATED"/>
    <property type="match status" value="1"/>
</dbReference>
<accession>A0AAQ3NLD9</accession>
<reference evidence="3 4" key="1">
    <citation type="journal article" date="2023" name="Life. Sci Alliance">
        <title>Evolutionary insights into 3D genome organization and epigenetic landscape of Vigna mungo.</title>
        <authorList>
            <person name="Junaid A."/>
            <person name="Singh B."/>
            <person name="Bhatia S."/>
        </authorList>
    </citation>
    <scope>NUCLEOTIDE SEQUENCE [LARGE SCALE GENOMIC DNA]</scope>
    <source>
        <strain evidence="3">Urdbean</strain>
    </source>
</reference>